<organism evidence="1 2">
    <name type="scientific">Paractinoplanes ovalisporus</name>
    <dbReference type="NCBI Taxonomy" id="2810368"/>
    <lineage>
        <taxon>Bacteria</taxon>
        <taxon>Bacillati</taxon>
        <taxon>Actinomycetota</taxon>
        <taxon>Actinomycetes</taxon>
        <taxon>Micromonosporales</taxon>
        <taxon>Micromonosporaceae</taxon>
        <taxon>Paractinoplanes</taxon>
    </lineage>
</organism>
<dbReference type="EMBL" id="JAENHP010000007">
    <property type="protein sequence ID" value="MBM2618536.1"/>
    <property type="molecule type" value="Genomic_DNA"/>
</dbReference>
<dbReference type="RefSeq" id="WP_203378532.1">
    <property type="nucleotide sequence ID" value="NZ_JAENHP010000007.1"/>
</dbReference>
<accession>A0ABS2AFE3</accession>
<name>A0ABS2AFE3_9ACTN</name>
<proteinExistence type="predicted"/>
<keyword evidence="2" id="KW-1185">Reference proteome</keyword>
<protein>
    <submittedName>
        <fullName evidence="1">Uncharacterized protein</fullName>
    </submittedName>
</protein>
<comment type="caution">
    <text evidence="1">The sequence shown here is derived from an EMBL/GenBank/DDBJ whole genome shotgun (WGS) entry which is preliminary data.</text>
</comment>
<gene>
    <name evidence="1" type="ORF">JIG36_23550</name>
</gene>
<reference evidence="1 2" key="1">
    <citation type="submission" date="2021-01" db="EMBL/GenBank/DDBJ databases">
        <title>Actinoplanes sp. nov. LDG1-06 isolated from lichen.</title>
        <authorList>
            <person name="Saeng-In P."/>
            <person name="Phongsopitanun W."/>
            <person name="Kanchanasin P."/>
            <person name="Yuki M."/>
            <person name="Kudo T."/>
            <person name="Ohkuma M."/>
            <person name="Tanasupawat S."/>
        </authorList>
    </citation>
    <scope>NUCLEOTIDE SEQUENCE [LARGE SCALE GENOMIC DNA]</scope>
    <source>
        <strain evidence="1 2">LDG1-06</strain>
    </source>
</reference>
<sequence>MLENLKDRTGAWTAELGEPDASGPVDFSVSCIGGGRLSYAYAEAAGTTACDGSILHNREEQAAAGPVAVRIEAAGGQRWSMLMVRGMRLSD</sequence>
<evidence type="ECO:0000313" key="2">
    <source>
        <dbReference type="Proteomes" id="UP000632138"/>
    </source>
</evidence>
<evidence type="ECO:0000313" key="1">
    <source>
        <dbReference type="EMBL" id="MBM2618536.1"/>
    </source>
</evidence>
<dbReference type="Proteomes" id="UP000632138">
    <property type="component" value="Unassembled WGS sequence"/>
</dbReference>